<comment type="catalytic activity">
    <reaction evidence="5">
        <text>L-seryl-[protein] + acetyl-CoA = O-acetyl-L-seryl-[protein] + CoA</text>
        <dbReference type="Rhea" id="RHEA:59392"/>
        <dbReference type="Rhea" id="RHEA-COMP:9863"/>
        <dbReference type="Rhea" id="RHEA-COMP:15352"/>
        <dbReference type="ChEBI" id="CHEBI:29999"/>
        <dbReference type="ChEBI" id="CHEBI:57287"/>
        <dbReference type="ChEBI" id="CHEBI:57288"/>
        <dbReference type="ChEBI" id="CHEBI:141128"/>
    </reaction>
    <physiologicalReaction direction="left-to-right" evidence="5">
        <dbReference type="Rhea" id="RHEA:59393"/>
    </physiologicalReaction>
</comment>
<comment type="similarity">
    <text evidence="3">Belongs to the acetyltransferase YopJ family.</text>
</comment>
<keyword evidence="1" id="KW-0808">Transferase</keyword>
<keyword evidence="2" id="KW-0012">Acyltransferase</keyword>
<evidence type="ECO:0000256" key="3">
    <source>
        <dbReference type="ARBA" id="ARBA00023785"/>
    </source>
</evidence>
<evidence type="ECO:0000256" key="2">
    <source>
        <dbReference type="ARBA" id="ARBA00023315"/>
    </source>
</evidence>
<evidence type="ECO:0000256" key="1">
    <source>
        <dbReference type="ARBA" id="ARBA00022679"/>
    </source>
</evidence>
<accession>A0AAE3LD59</accession>
<comment type="catalytic activity">
    <reaction evidence="4">
        <text>L-threonyl-[protein] + acetyl-CoA = O-acetyl-L-threonyl-[protein] + CoA</text>
        <dbReference type="Rhea" id="RHEA:65340"/>
        <dbReference type="Rhea" id="RHEA-COMP:11060"/>
        <dbReference type="Rhea" id="RHEA-COMP:16780"/>
        <dbReference type="ChEBI" id="CHEBI:30013"/>
        <dbReference type="ChEBI" id="CHEBI:57287"/>
        <dbReference type="ChEBI" id="CHEBI:57288"/>
        <dbReference type="ChEBI" id="CHEBI:141025"/>
    </reaction>
    <physiologicalReaction direction="left-to-right" evidence="4">
        <dbReference type="Rhea" id="RHEA:65341"/>
    </physiologicalReaction>
</comment>
<evidence type="ECO:0000256" key="4">
    <source>
        <dbReference type="ARBA" id="ARBA00048364"/>
    </source>
</evidence>
<comment type="caution">
    <text evidence="6">The sequence shown here is derived from an EMBL/GenBank/DDBJ whole genome shotgun (WGS) entry which is preliminary data.</text>
</comment>
<dbReference type="AlphaFoldDB" id="A0AAE3LD59"/>
<evidence type="ECO:0000313" key="7">
    <source>
        <dbReference type="Proteomes" id="UP001164374"/>
    </source>
</evidence>
<evidence type="ECO:0000313" key="6">
    <source>
        <dbReference type="EMBL" id="MCT7318558.1"/>
    </source>
</evidence>
<gene>
    <name evidence="6" type="ORF">N5I87_21275</name>
</gene>
<proteinExistence type="inferred from homology"/>
<dbReference type="EMBL" id="JAOCQJ010000006">
    <property type="protein sequence ID" value="MCT7318558.1"/>
    <property type="molecule type" value="Genomic_DNA"/>
</dbReference>
<name>A0AAE3LD59_9RALS</name>
<organism evidence="6 7">
    <name type="scientific">Ralstonia mojiangensis</name>
    <dbReference type="NCBI Taxonomy" id="2953895"/>
    <lineage>
        <taxon>Bacteria</taxon>
        <taxon>Pseudomonadati</taxon>
        <taxon>Pseudomonadota</taxon>
        <taxon>Betaproteobacteria</taxon>
        <taxon>Burkholderiales</taxon>
        <taxon>Burkholderiaceae</taxon>
        <taxon>Ralstonia</taxon>
    </lineage>
</organism>
<reference evidence="6" key="1">
    <citation type="journal article" date="2023" name="Front. Microbiol.">
        <title>Ralstonia chuxiongensis sp. nov., Ralstonia mojiangensis sp. nov., and Ralstonia soli sp. nov., isolated from tobacco fields, are three novel species in the family Burkholderiaceae.</title>
        <authorList>
            <person name="Lu C.H."/>
            <person name="Zhang Y.Y."/>
            <person name="Jiang N."/>
            <person name="Chen W."/>
            <person name="Shao X."/>
            <person name="Zhao Z.M."/>
            <person name="Lu W.L."/>
            <person name="Hu X."/>
            <person name="Xi Y.X."/>
            <person name="Zou S.Y."/>
            <person name="Wei Q.J."/>
            <person name="Lin Z.L."/>
            <person name="Gong L."/>
            <person name="Gai X.T."/>
            <person name="Zhang L.Q."/>
            <person name="Li J.Y."/>
            <person name="Jin Y."/>
            <person name="Xia Z.Y."/>
        </authorList>
    </citation>
    <scope>NUCLEOTIDE SEQUENCE</scope>
    <source>
        <strain evidence="6">22TCCZM01-4</strain>
    </source>
</reference>
<dbReference type="Pfam" id="PF03421">
    <property type="entry name" value="Acetyltransf_14"/>
    <property type="match status" value="1"/>
</dbReference>
<sequence>MANTLRLSNNINPQLAHYAQRVLDTVTTSQTTREISNLDARNLAILADTYNDKYPGLNLQCARTPTEFRAALATTHAASWRSIAILDPRGSHRIAIDVRTHDDSRRSLLVMETAQALKHDQHGQPMLQNGYHEFIDALDHEFGAYARMAVIDVKAQKSKIGCQPFCFNFALHAFHHSQFFDDLHQRLHDQGVCFQSGNKSAHVNGTEYIDGTKILPAVFYKHAESRGTVDTVVKQQPGLAHKNVSTSNNGPAETLRERVNAFRIQRDALAYSMSIEASRMHKIQEAIVHASRSNSSES</sequence>
<dbReference type="Proteomes" id="UP001164374">
    <property type="component" value="Unassembled WGS sequence"/>
</dbReference>
<dbReference type="InterPro" id="IPR005083">
    <property type="entry name" value="YopJ-like"/>
</dbReference>
<evidence type="ECO:0000256" key="5">
    <source>
        <dbReference type="ARBA" id="ARBA00048662"/>
    </source>
</evidence>
<reference evidence="6" key="2">
    <citation type="submission" date="2023-02" db="EMBL/GenBank/DDBJ databases">
        <authorList>
            <person name="Lu C.-H."/>
        </authorList>
    </citation>
    <scope>NUCLEOTIDE SEQUENCE</scope>
    <source>
        <strain evidence="6">22TCCZM01-4</strain>
    </source>
</reference>
<protein>
    <submittedName>
        <fullName evidence="6">Uncharacterized protein</fullName>
    </submittedName>
</protein>
<dbReference type="GO" id="GO:0016746">
    <property type="term" value="F:acyltransferase activity"/>
    <property type="evidence" value="ECO:0007669"/>
    <property type="project" value="UniProtKB-KW"/>
</dbReference>